<proteinExistence type="predicted"/>
<dbReference type="Proteomes" id="UP000295210">
    <property type="component" value="Unassembled WGS sequence"/>
</dbReference>
<evidence type="ECO:0000313" key="3">
    <source>
        <dbReference type="Proteomes" id="UP000295210"/>
    </source>
</evidence>
<keyword evidence="1" id="KW-0732">Signal</keyword>
<accession>A0A4V2PVF7</accession>
<keyword evidence="3" id="KW-1185">Reference proteome</keyword>
<feature type="chain" id="PRO_5020662535" evidence="1">
    <location>
        <begin position="25"/>
        <end position="204"/>
    </location>
</feature>
<evidence type="ECO:0000313" key="2">
    <source>
        <dbReference type="EMBL" id="TCK74311.1"/>
    </source>
</evidence>
<dbReference type="RefSeq" id="WP_131995210.1">
    <property type="nucleotide sequence ID" value="NZ_SMGK01000002.1"/>
</dbReference>
<dbReference type="OrthoDB" id="116876at2"/>
<reference evidence="2 3" key="1">
    <citation type="submission" date="2019-03" db="EMBL/GenBank/DDBJ databases">
        <title>Genomic Encyclopedia of Type Strains, Phase IV (KMG-IV): sequencing the most valuable type-strain genomes for metagenomic binning, comparative biology and taxonomic classification.</title>
        <authorList>
            <person name="Goeker M."/>
        </authorList>
    </citation>
    <scope>NUCLEOTIDE SEQUENCE [LARGE SCALE GENOMIC DNA]</scope>
    <source>
        <strain evidence="2 3">DSM 103428</strain>
    </source>
</reference>
<sequence length="204" mass="21727">MKTRGLLTGILALGGIFSFGAVTARPAEPHPGAGHGPFVPLCTGIHLTAAYLAPTTPGGPISFHFVLQNDTAHTIKLQQPAPTSAHWYARVGQKWLWRASAGAGGSLADGLNEKGRLFASQPHTAPANPSFLVVPPHRSQEWIASEQDNPALAYKPGCALCNYPGEREYRVIFAYAYLPAPGQNEAGLLSCGLRSLPVDMPPRR</sequence>
<dbReference type="EMBL" id="SMGK01000002">
    <property type="protein sequence ID" value="TCK74311.1"/>
    <property type="molecule type" value="Genomic_DNA"/>
</dbReference>
<organism evidence="2 3">
    <name type="scientific">Acidipila rosea</name>
    <dbReference type="NCBI Taxonomy" id="768535"/>
    <lineage>
        <taxon>Bacteria</taxon>
        <taxon>Pseudomonadati</taxon>
        <taxon>Acidobacteriota</taxon>
        <taxon>Terriglobia</taxon>
        <taxon>Terriglobales</taxon>
        <taxon>Acidobacteriaceae</taxon>
        <taxon>Acidipila</taxon>
    </lineage>
</organism>
<gene>
    <name evidence="2" type="ORF">C7378_1933</name>
</gene>
<protein>
    <submittedName>
        <fullName evidence="2">Uncharacterized protein</fullName>
    </submittedName>
</protein>
<dbReference type="AlphaFoldDB" id="A0A4V2PVF7"/>
<name>A0A4V2PVF7_9BACT</name>
<comment type="caution">
    <text evidence="2">The sequence shown here is derived from an EMBL/GenBank/DDBJ whole genome shotgun (WGS) entry which is preliminary data.</text>
</comment>
<evidence type="ECO:0000256" key="1">
    <source>
        <dbReference type="SAM" id="SignalP"/>
    </source>
</evidence>
<feature type="signal peptide" evidence="1">
    <location>
        <begin position="1"/>
        <end position="24"/>
    </location>
</feature>